<comment type="caution">
    <text evidence="1">The sequence shown here is derived from an EMBL/GenBank/DDBJ whole genome shotgun (WGS) entry which is preliminary data.</text>
</comment>
<protein>
    <submittedName>
        <fullName evidence="1">Uncharacterized protein</fullName>
    </submittedName>
</protein>
<dbReference type="AlphaFoldDB" id="A0A9D4GP57"/>
<dbReference type="Proteomes" id="UP000828390">
    <property type="component" value="Unassembled WGS sequence"/>
</dbReference>
<organism evidence="1 2">
    <name type="scientific">Dreissena polymorpha</name>
    <name type="common">Zebra mussel</name>
    <name type="synonym">Mytilus polymorpha</name>
    <dbReference type="NCBI Taxonomy" id="45954"/>
    <lineage>
        <taxon>Eukaryota</taxon>
        <taxon>Metazoa</taxon>
        <taxon>Spiralia</taxon>
        <taxon>Lophotrochozoa</taxon>
        <taxon>Mollusca</taxon>
        <taxon>Bivalvia</taxon>
        <taxon>Autobranchia</taxon>
        <taxon>Heteroconchia</taxon>
        <taxon>Euheterodonta</taxon>
        <taxon>Imparidentia</taxon>
        <taxon>Neoheterodontei</taxon>
        <taxon>Myida</taxon>
        <taxon>Dreissenoidea</taxon>
        <taxon>Dreissenidae</taxon>
        <taxon>Dreissena</taxon>
    </lineage>
</organism>
<sequence length="87" mass="9845">MAWSQPGVTRSRFMSPWGDFKPIQVTVGRIQADRVTKIGLKSPQGDFKQFQVENDPMSLSEYSTSPVSRGSVFMTRPEIGKLRCNQH</sequence>
<evidence type="ECO:0000313" key="1">
    <source>
        <dbReference type="EMBL" id="KAH3820570.1"/>
    </source>
</evidence>
<accession>A0A9D4GP57</accession>
<reference evidence="1" key="1">
    <citation type="journal article" date="2019" name="bioRxiv">
        <title>The Genome of the Zebra Mussel, Dreissena polymorpha: A Resource for Invasive Species Research.</title>
        <authorList>
            <person name="McCartney M.A."/>
            <person name="Auch B."/>
            <person name="Kono T."/>
            <person name="Mallez S."/>
            <person name="Zhang Y."/>
            <person name="Obille A."/>
            <person name="Becker A."/>
            <person name="Abrahante J.E."/>
            <person name="Garbe J."/>
            <person name="Badalamenti J.P."/>
            <person name="Herman A."/>
            <person name="Mangelson H."/>
            <person name="Liachko I."/>
            <person name="Sullivan S."/>
            <person name="Sone E.D."/>
            <person name="Koren S."/>
            <person name="Silverstein K.A.T."/>
            <person name="Beckman K.B."/>
            <person name="Gohl D.M."/>
        </authorList>
    </citation>
    <scope>NUCLEOTIDE SEQUENCE</scope>
    <source>
        <strain evidence="1">Duluth1</strain>
        <tissue evidence="1">Whole animal</tissue>
    </source>
</reference>
<proteinExistence type="predicted"/>
<evidence type="ECO:0000313" key="2">
    <source>
        <dbReference type="Proteomes" id="UP000828390"/>
    </source>
</evidence>
<name>A0A9D4GP57_DREPO</name>
<reference evidence="1" key="2">
    <citation type="submission" date="2020-11" db="EMBL/GenBank/DDBJ databases">
        <authorList>
            <person name="McCartney M.A."/>
            <person name="Auch B."/>
            <person name="Kono T."/>
            <person name="Mallez S."/>
            <person name="Becker A."/>
            <person name="Gohl D.M."/>
            <person name="Silverstein K.A.T."/>
            <person name="Koren S."/>
            <person name="Bechman K.B."/>
            <person name="Herman A."/>
            <person name="Abrahante J.E."/>
            <person name="Garbe J."/>
        </authorList>
    </citation>
    <scope>NUCLEOTIDE SEQUENCE</scope>
    <source>
        <strain evidence="1">Duluth1</strain>
        <tissue evidence="1">Whole animal</tissue>
    </source>
</reference>
<gene>
    <name evidence="1" type="ORF">DPMN_122314</name>
</gene>
<keyword evidence="2" id="KW-1185">Reference proteome</keyword>
<dbReference type="EMBL" id="JAIWYP010000005">
    <property type="protein sequence ID" value="KAH3820570.1"/>
    <property type="molecule type" value="Genomic_DNA"/>
</dbReference>